<evidence type="ECO:0000313" key="3">
    <source>
        <dbReference type="Proteomes" id="UP000078200"/>
    </source>
</evidence>
<reference evidence="2" key="1">
    <citation type="submission" date="2020-05" db="UniProtKB">
        <authorList>
            <consortium name="EnsemblMetazoa"/>
        </authorList>
    </citation>
    <scope>IDENTIFICATION</scope>
    <source>
        <strain evidence="2">TTRI</strain>
    </source>
</reference>
<evidence type="ECO:0000313" key="2">
    <source>
        <dbReference type="EnsemblMetazoa" id="GAUT029872-PA"/>
    </source>
</evidence>
<keyword evidence="1" id="KW-0472">Membrane</keyword>
<dbReference type="Proteomes" id="UP000078200">
    <property type="component" value="Unassembled WGS sequence"/>
</dbReference>
<dbReference type="EnsemblMetazoa" id="GAUT029872-RA">
    <property type="protein sequence ID" value="GAUT029872-PA"/>
    <property type="gene ID" value="GAUT029872"/>
</dbReference>
<evidence type="ECO:0000256" key="1">
    <source>
        <dbReference type="SAM" id="Phobius"/>
    </source>
</evidence>
<feature type="transmembrane region" description="Helical" evidence="1">
    <location>
        <begin position="6"/>
        <end position="29"/>
    </location>
</feature>
<dbReference type="AlphaFoldDB" id="A0A1A9V965"/>
<keyword evidence="1" id="KW-1133">Transmembrane helix</keyword>
<dbReference type="VEuPathDB" id="VectorBase:GAUT029872"/>
<keyword evidence="3" id="KW-1185">Reference proteome</keyword>
<accession>A0A1A9V965</accession>
<keyword evidence="1" id="KW-0812">Transmembrane</keyword>
<protein>
    <submittedName>
        <fullName evidence="2">Uncharacterized protein</fullName>
    </submittedName>
</protein>
<name>A0A1A9V965_GLOAU</name>
<proteinExistence type="predicted"/>
<organism evidence="2 3">
    <name type="scientific">Glossina austeni</name>
    <name type="common">Savannah tsetse fly</name>
    <dbReference type="NCBI Taxonomy" id="7395"/>
    <lineage>
        <taxon>Eukaryota</taxon>
        <taxon>Metazoa</taxon>
        <taxon>Ecdysozoa</taxon>
        <taxon>Arthropoda</taxon>
        <taxon>Hexapoda</taxon>
        <taxon>Insecta</taxon>
        <taxon>Pterygota</taxon>
        <taxon>Neoptera</taxon>
        <taxon>Endopterygota</taxon>
        <taxon>Diptera</taxon>
        <taxon>Brachycera</taxon>
        <taxon>Muscomorpha</taxon>
        <taxon>Hippoboscoidea</taxon>
        <taxon>Glossinidae</taxon>
        <taxon>Glossina</taxon>
    </lineage>
</organism>
<sequence length="106" mass="11768">MVSYIYLCALVCFLSYVSLICAAVVFIALGGMPARGAWRTSVTIGPATTKGQLPLKAVGKSFKEKSFLYCRLQSLLSPQVEECFCKKEKKRPKELLLAWVSTDTRL</sequence>